<organism evidence="3 4">
    <name type="scientific">Papaver atlanticum</name>
    <dbReference type="NCBI Taxonomy" id="357466"/>
    <lineage>
        <taxon>Eukaryota</taxon>
        <taxon>Viridiplantae</taxon>
        <taxon>Streptophyta</taxon>
        <taxon>Embryophyta</taxon>
        <taxon>Tracheophyta</taxon>
        <taxon>Spermatophyta</taxon>
        <taxon>Magnoliopsida</taxon>
        <taxon>Ranunculales</taxon>
        <taxon>Papaveraceae</taxon>
        <taxon>Papaveroideae</taxon>
        <taxon>Papaver</taxon>
    </lineage>
</organism>
<dbReference type="PANTHER" id="PTHR12214:SF0">
    <property type="entry name" value="LD29489P"/>
    <property type="match status" value="1"/>
</dbReference>
<sequence length="110" mass="12055">MESLLNLLILQHMAPYIEVLEEQMQKLHEEREVAVLERRTANNADEMMEIKAPLSVAMLEGGKTAAVRTAGTPSFCDAIMRAGKIVASLNGGWSGSSSTMKCRMQLCRGT</sequence>
<comment type="subcellular location">
    <subcellularLocation>
        <location evidence="1">Nucleus</location>
    </subcellularLocation>
</comment>
<dbReference type="GO" id="GO:0005634">
    <property type="term" value="C:nucleus"/>
    <property type="evidence" value="ECO:0007669"/>
    <property type="project" value="UniProtKB-SubCell"/>
</dbReference>
<dbReference type="AlphaFoldDB" id="A0AAD4S0Q1"/>
<evidence type="ECO:0000313" key="4">
    <source>
        <dbReference type="Proteomes" id="UP001202328"/>
    </source>
</evidence>
<accession>A0AAD4S0Q1</accession>
<dbReference type="Proteomes" id="UP001202328">
    <property type="component" value="Unassembled WGS sequence"/>
</dbReference>
<evidence type="ECO:0000256" key="2">
    <source>
        <dbReference type="ARBA" id="ARBA00023242"/>
    </source>
</evidence>
<dbReference type="PANTHER" id="PTHR12214">
    <property type="entry name" value="GC-RICH SEQUENCE DNA-BINDING FACTOR"/>
    <property type="match status" value="1"/>
</dbReference>
<keyword evidence="4" id="KW-1185">Reference proteome</keyword>
<dbReference type="GO" id="GO:0000398">
    <property type="term" value="P:mRNA splicing, via spliceosome"/>
    <property type="evidence" value="ECO:0007669"/>
    <property type="project" value="InterPro"/>
</dbReference>
<gene>
    <name evidence="3" type="ORF">MKW98_019901</name>
</gene>
<name>A0AAD4S0Q1_9MAGN</name>
<evidence type="ECO:0000313" key="3">
    <source>
        <dbReference type="EMBL" id="KAI3851902.1"/>
    </source>
</evidence>
<comment type="caution">
    <text evidence="3">The sequence shown here is derived from an EMBL/GenBank/DDBJ whole genome shotgun (WGS) entry which is preliminary data.</text>
</comment>
<dbReference type="InterPro" id="IPR012890">
    <property type="entry name" value="GCFC2-like"/>
</dbReference>
<reference evidence="3" key="1">
    <citation type="submission" date="2022-04" db="EMBL/GenBank/DDBJ databases">
        <title>A functionally conserved STORR gene fusion in Papaver species that diverged 16.8 million years ago.</title>
        <authorList>
            <person name="Catania T."/>
        </authorList>
    </citation>
    <scope>NUCLEOTIDE SEQUENCE</scope>
    <source>
        <strain evidence="3">S-188037</strain>
    </source>
</reference>
<keyword evidence="2" id="KW-0539">Nucleus</keyword>
<dbReference type="EMBL" id="JAJJMB010015809">
    <property type="protein sequence ID" value="KAI3851902.1"/>
    <property type="molecule type" value="Genomic_DNA"/>
</dbReference>
<dbReference type="GO" id="GO:0003677">
    <property type="term" value="F:DNA binding"/>
    <property type="evidence" value="ECO:0007669"/>
    <property type="project" value="InterPro"/>
</dbReference>
<proteinExistence type="predicted"/>
<protein>
    <submittedName>
        <fullName evidence="3">Uncharacterized protein</fullName>
    </submittedName>
</protein>
<evidence type="ECO:0000256" key="1">
    <source>
        <dbReference type="ARBA" id="ARBA00004123"/>
    </source>
</evidence>